<proteinExistence type="predicted"/>
<reference evidence="2" key="1">
    <citation type="journal article" date="2022" name="Mol. Ecol. Resour.">
        <title>The genomes of chicory, endive, great burdock and yacon provide insights into Asteraceae palaeo-polyploidization history and plant inulin production.</title>
        <authorList>
            <person name="Fan W."/>
            <person name="Wang S."/>
            <person name="Wang H."/>
            <person name="Wang A."/>
            <person name="Jiang F."/>
            <person name="Liu H."/>
            <person name="Zhao H."/>
            <person name="Xu D."/>
            <person name="Zhang Y."/>
        </authorList>
    </citation>
    <scope>NUCLEOTIDE SEQUENCE [LARGE SCALE GENOMIC DNA]</scope>
    <source>
        <strain evidence="2">cv. Punajuju</strain>
    </source>
</reference>
<dbReference type="Proteomes" id="UP001055811">
    <property type="component" value="Linkage Group LG06"/>
</dbReference>
<keyword evidence="2" id="KW-1185">Reference proteome</keyword>
<evidence type="ECO:0000313" key="1">
    <source>
        <dbReference type="EMBL" id="KAI3723942.1"/>
    </source>
</evidence>
<comment type="caution">
    <text evidence="1">The sequence shown here is derived from an EMBL/GenBank/DDBJ whole genome shotgun (WGS) entry which is preliminary data.</text>
</comment>
<accession>A0ACB9BPK5</accession>
<evidence type="ECO:0000313" key="2">
    <source>
        <dbReference type="Proteomes" id="UP001055811"/>
    </source>
</evidence>
<reference evidence="1 2" key="2">
    <citation type="journal article" date="2022" name="Mol. Ecol. Resour.">
        <title>The genomes of chicory, endive, great burdock and yacon provide insights into Asteraceae paleo-polyploidization history and plant inulin production.</title>
        <authorList>
            <person name="Fan W."/>
            <person name="Wang S."/>
            <person name="Wang H."/>
            <person name="Wang A."/>
            <person name="Jiang F."/>
            <person name="Liu H."/>
            <person name="Zhao H."/>
            <person name="Xu D."/>
            <person name="Zhang Y."/>
        </authorList>
    </citation>
    <scope>NUCLEOTIDE SEQUENCE [LARGE SCALE GENOMIC DNA]</scope>
    <source>
        <strain evidence="2">cv. Punajuju</strain>
        <tissue evidence="1">Leaves</tissue>
    </source>
</reference>
<protein>
    <submittedName>
        <fullName evidence="1">Uncharacterized protein</fullName>
    </submittedName>
</protein>
<dbReference type="EMBL" id="CM042014">
    <property type="protein sequence ID" value="KAI3723942.1"/>
    <property type="molecule type" value="Genomic_DNA"/>
</dbReference>
<sequence length="119" mass="13228">MGSRRDLLRGALLRWPLSRRVDCGWWVGSRSIWRSGRDLVASLLFLRVAIFPSAICHRAITPSRRDPIGDRVGISADATLNFFCSLLGSYSASSLSAKPFFLCSELVTPLLQPLRPPDI</sequence>
<gene>
    <name evidence="1" type="ORF">L2E82_35704</name>
</gene>
<organism evidence="1 2">
    <name type="scientific">Cichorium intybus</name>
    <name type="common">Chicory</name>
    <dbReference type="NCBI Taxonomy" id="13427"/>
    <lineage>
        <taxon>Eukaryota</taxon>
        <taxon>Viridiplantae</taxon>
        <taxon>Streptophyta</taxon>
        <taxon>Embryophyta</taxon>
        <taxon>Tracheophyta</taxon>
        <taxon>Spermatophyta</taxon>
        <taxon>Magnoliopsida</taxon>
        <taxon>eudicotyledons</taxon>
        <taxon>Gunneridae</taxon>
        <taxon>Pentapetalae</taxon>
        <taxon>asterids</taxon>
        <taxon>campanulids</taxon>
        <taxon>Asterales</taxon>
        <taxon>Asteraceae</taxon>
        <taxon>Cichorioideae</taxon>
        <taxon>Cichorieae</taxon>
        <taxon>Cichoriinae</taxon>
        <taxon>Cichorium</taxon>
    </lineage>
</organism>
<name>A0ACB9BPK5_CICIN</name>